<dbReference type="GO" id="GO:0030194">
    <property type="term" value="P:positive regulation of blood coagulation"/>
    <property type="evidence" value="ECO:0007669"/>
    <property type="project" value="TreeGrafter"/>
</dbReference>
<evidence type="ECO:0000256" key="4">
    <source>
        <dbReference type="ARBA" id="ARBA00023040"/>
    </source>
</evidence>
<dbReference type="Proteomes" id="UP000694406">
    <property type="component" value="Unplaced"/>
</dbReference>
<reference evidence="12" key="2">
    <citation type="submission" date="2025-09" db="UniProtKB">
        <authorList>
            <consortium name="Ensembl"/>
        </authorList>
    </citation>
    <scope>IDENTIFICATION</scope>
</reference>
<dbReference type="PANTHER" id="PTHR24232:SF20">
    <property type="entry name" value="PROTEINASE-ACTIVATED RECEPTOR 1"/>
    <property type="match status" value="1"/>
</dbReference>
<dbReference type="InterPro" id="IPR000276">
    <property type="entry name" value="GPCR_Rhodpsn"/>
</dbReference>
<dbReference type="GO" id="GO:0005886">
    <property type="term" value="C:plasma membrane"/>
    <property type="evidence" value="ECO:0007669"/>
    <property type="project" value="TreeGrafter"/>
</dbReference>
<dbReference type="Gene3D" id="1.20.1070.10">
    <property type="entry name" value="Rhodopsin 7-helix transmembrane proteins"/>
    <property type="match status" value="1"/>
</dbReference>
<keyword evidence="13" id="KW-1185">Reference proteome</keyword>
<reference evidence="12" key="1">
    <citation type="submission" date="2025-08" db="UniProtKB">
        <authorList>
            <consortium name="Ensembl"/>
        </authorList>
    </citation>
    <scope>IDENTIFICATION</scope>
</reference>
<evidence type="ECO:0000313" key="12">
    <source>
        <dbReference type="Ensembl" id="ENSLLTP00000006679.1"/>
    </source>
</evidence>
<feature type="transmembrane region" description="Helical" evidence="10">
    <location>
        <begin position="152"/>
        <end position="179"/>
    </location>
</feature>
<feature type="transmembrane region" description="Helical" evidence="10">
    <location>
        <begin position="234"/>
        <end position="259"/>
    </location>
</feature>
<evidence type="ECO:0000256" key="3">
    <source>
        <dbReference type="ARBA" id="ARBA00022989"/>
    </source>
</evidence>
<evidence type="ECO:0000256" key="1">
    <source>
        <dbReference type="ARBA" id="ARBA00004141"/>
    </source>
</evidence>
<dbReference type="GeneTree" id="ENSGT01050000244840"/>
<dbReference type="PRINTS" id="PR00237">
    <property type="entry name" value="GPCRRHODOPSN"/>
</dbReference>
<keyword evidence="6 9" id="KW-0675">Receptor</keyword>
<feature type="domain" description="G-protein coupled receptors family 1 profile" evidence="11">
    <location>
        <begin position="1"/>
        <end position="256"/>
    </location>
</feature>
<feature type="transmembrane region" description="Helical" evidence="10">
    <location>
        <begin position="199"/>
        <end position="222"/>
    </location>
</feature>
<dbReference type="PANTHER" id="PTHR24232">
    <property type="entry name" value="G-PROTEIN COUPLED RECEPTOR"/>
    <property type="match status" value="1"/>
</dbReference>
<dbReference type="AlphaFoldDB" id="A0A8C5RS28"/>
<evidence type="ECO:0000256" key="7">
    <source>
        <dbReference type="ARBA" id="ARBA00023180"/>
    </source>
</evidence>
<keyword evidence="4 9" id="KW-0297">G-protein coupled receptor</keyword>
<dbReference type="GO" id="GO:0007200">
    <property type="term" value="P:phospholipase C-activating G protein-coupled receptor signaling pathway"/>
    <property type="evidence" value="ECO:0007669"/>
    <property type="project" value="TreeGrafter"/>
</dbReference>
<organism evidence="12 13">
    <name type="scientific">Laticauda laticaudata</name>
    <name type="common">Blue-ringed sea krait</name>
    <name type="synonym">Blue-lipped sea krait</name>
    <dbReference type="NCBI Taxonomy" id="8630"/>
    <lineage>
        <taxon>Eukaryota</taxon>
        <taxon>Metazoa</taxon>
        <taxon>Chordata</taxon>
        <taxon>Craniata</taxon>
        <taxon>Vertebrata</taxon>
        <taxon>Euteleostomi</taxon>
        <taxon>Lepidosauria</taxon>
        <taxon>Squamata</taxon>
        <taxon>Bifurcata</taxon>
        <taxon>Unidentata</taxon>
        <taxon>Episquamata</taxon>
        <taxon>Toxicofera</taxon>
        <taxon>Serpentes</taxon>
        <taxon>Colubroidea</taxon>
        <taxon>Elapidae</taxon>
        <taxon>Laticaudinae</taxon>
        <taxon>Laticauda</taxon>
    </lineage>
</organism>
<evidence type="ECO:0000256" key="9">
    <source>
        <dbReference type="RuleBase" id="RU000688"/>
    </source>
</evidence>
<feature type="transmembrane region" description="Helical" evidence="10">
    <location>
        <begin position="20"/>
        <end position="38"/>
    </location>
</feature>
<proteinExistence type="inferred from homology"/>
<evidence type="ECO:0000259" key="11">
    <source>
        <dbReference type="PROSITE" id="PS50262"/>
    </source>
</evidence>
<dbReference type="GO" id="GO:0007596">
    <property type="term" value="P:blood coagulation"/>
    <property type="evidence" value="ECO:0007669"/>
    <property type="project" value="InterPro"/>
</dbReference>
<name>A0A8C5RS28_LATLA</name>
<dbReference type="Pfam" id="PF00001">
    <property type="entry name" value="7tm_1"/>
    <property type="match status" value="1"/>
</dbReference>
<dbReference type="PROSITE" id="PS50262">
    <property type="entry name" value="G_PROTEIN_RECEP_F1_2"/>
    <property type="match status" value="1"/>
</dbReference>
<keyword evidence="5 10" id="KW-0472">Membrane</keyword>
<dbReference type="PROSITE" id="PS00237">
    <property type="entry name" value="G_PROTEIN_RECEP_F1_1"/>
    <property type="match status" value="1"/>
</dbReference>
<accession>A0A8C5RS28</accession>
<dbReference type="Ensembl" id="ENSLLTT00000006940.1">
    <property type="protein sequence ID" value="ENSLLTP00000006679.1"/>
    <property type="gene ID" value="ENSLLTG00000005095.1"/>
</dbReference>
<dbReference type="InterPro" id="IPR000935">
    <property type="entry name" value="Thrmbn_rcpt"/>
</dbReference>
<dbReference type="GO" id="GO:0015057">
    <property type="term" value="F:thrombin-activated receptor activity"/>
    <property type="evidence" value="ECO:0007669"/>
    <property type="project" value="TreeGrafter"/>
</dbReference>
<comment type="subcellular location">
    <subcellularLocation>
        <location evidence="1">Membrane</location>
        <topology evidence="1">Multi-pass membrane protein</topology>
    </subcellularLocation>
</comment>
<evidence type="ECO:0000256" key="8">
    <source>
        <dbReference type="ARBA" id="ARBA00023224"/>
    </source>
</evidence>
<evidence type="ECO:0000256" key="5">
    <source>
        <dbReference type="ARBA" id="ARBA00023136"/>
    </source>
</evidence>
<protein>
    <recommendedName>
        <fullName evidence="11">G-protein coupled receptors family 1 profile domain-containing protein</fullName>
    </recommendedName>
</protein>
<evidence type="ECO:0000313" key="13">
    <source>
        <dbReference type="Proteomes" id="UP000694406"/>
    </source>
</evidence>
<dbReference type="InterPro" id="IPR017452">
    <property type="entry name" value="GPCR_Rhodpsn_7TM"/>
</dbReference>
<dbReference type="GO" id="GO:0035025">
    <property type="term" value="P:positive regulation of Rho protein signal transduction"/>
    <property type="evidence" value="ECO:0007669"/>
    <property type="project" value="TreeGrafter"/>
</dbReference>
<evidence type="ECO:0000256" key="10">
    <source>
        <dbReference type="SAM" id="Phobius"/>
    </source>
</evidence>
<keyword evidence="2 9" id="KW-0812">Transmembrane</keyword>
<feature type="transmembrane region" description="Helical" evidence="10">
    <location>
        <begin position="104"/>
        <end position="132"/>
    </location>
</feature>
<sequence>GNFPPKFKILMLALGLPLNALPAVVYMLTLAFADLLMLSMLTLKITYLFSGHNWVFGSIMCQLASSTLTCNMYCSILLMTGISIDRFLALVCPMKSLSWCTARWAFVVCFAIWMLVIVGTSPLLVIDLTLWIPQMNISTCFEVQNMSASVDFFSYYLFTLSTFFFFIPLLISTTCYICIIRRLFLSKFMVQPGRKRRDIFLSSVVLYTFFPCFGPANILLLMQLFFPYEHLQSIFFAHMLSLSLSALNCCLDPLIYYYASSECQRQVCSVLCPRKLIKYKGNVLQHTPWPSILYAKLTETYCSKN</sequence>
<evidence type="ECO:0000256" key="2">
    <source>
        <dbReference type="ARBA" id="ARBA00022692"/>
    </source>
</evidence>
<keyword evidence="7" id="KW-0325">Glycoprotein</keyword>
<dbReference type="PRINTS" id="PR00908">
    <property type="entry name" value="THROMBINR"/>
</dbReference>
<keyword evidence="8 9" id="KW-0807">Transducer</keyword>
<dbReference type="SUPFAM" id="SSF81321">
    <property type="entry name" value="Family A G protein-coupled receptor-like"/>
    <property type="match status" value="1"/>
</dbReference>
<keyword evidence="3 10" id="KW-1133">Transmembrane helix</keyword>
<comment type="similarity">
    <text evidence="9">Belongs to the G-protein coupled receptor 1 family.</text>
</comment>
<evidence type="ECO:0000256" key="6">
    <source>
        <dbReference type="ARBA" id="ARBA00023170"/>
    </source>
</evidence>